<sequence>MKTSTISSLSVSNAIQLVVSHAQKEAVKLENESVTGTYYDVGLELGVKTSQSLNFNRESARLQSIVDSNALAAQRMETSQLAMGQMAASAQSILDTFVGVTGASDGTSSTVAANTALAELENFAGVALTSVNGEFVFSGINTDAQTLPTGFIDDIKQDFSDALDTYLAANGLGSVSDMTGDDVDAFIADYTAAFDWSSWTNASDTVMSSRISMTETVKTSASLNGDGFKNLVLSAIIGSQLTRENMQSDALAQVKYNVVEISGAAVSGINAAQSQLGLSQSRIENANETLATQKTIIDTQLSNLVSVDQYEANVRLTALMTQLETSYTITAKIQQLSLVNFL</sequence>
<dbReference type="EMBL" id="JANFPI010000001">
    <property type="protein sequence ID" value="MCX8996125.1"/>
    <property type="molecule type" value="Genomic_DNA"/>
</dbReference>
<keyword evidence="8" id="KW-1185">Reference proteome</keyword>
<dbReference type="GO" id="GO:0009288">
    <property type="term" value="C:bacterial-type flagellum"/>
    <property type="evidence" value="ECO:0007669"/>
    <property type="project" value="UniProtKB-SubCell"/>
</dbReference>
<keyword evidence="3" id="KW-0964">Secreted</keyword>
<evidence type="ECO:0000313" key="6">
    <source>
        <dbReference type="EMBL" id="MCX8996125.1"/>
    </source>
</evidence>
<accession>A0AAE3STH4</accession>
<evidence type="ECO:0000259" key="5">
    <source>
        <dbReference type="Pfam" id="PF00700"/>
    </source>
</evidence>
<dbReference type="NCBIfam" id="NF004669">
    <property type="entry name" value="PRK06008.1"/>
    <property type="match status" value="1"/>
</dbReference>
<dbReference type="GO" id="GO:0005576">
    <property type="term" value="C:extracellular region"/>
    <property type="evidence" value="ECO:0007669"/>
    <property type="project" value="UniProtKB-SubCell"/>
</dbReference>
<evidence type="ECO:0000256" key="3">
    <source>
        <dbReference type="RuleBase" id="RU362073"/>
    </source>
</evidence>
<dbReference type="SUPFAM" id="SSF64518">
    <property type="entry name" value="Phase 1 flagellin"/>
    <property type="match status" value="1"/>
</dbReference>
<organism evidence="6 8">
    <name type="scientific">Ectorhizobium quercum</name>
    <dbReference type="NCBI Taxonomy" id="2965071"/>
    <lineage>
        <taxon>Bacteria</taxon>
        <taxon>Pseudomonadati</taxon>
        <taxon>Pseudomonadota</taxon>
        <taxon>Alphaproteobacteria</taxon>
        <taxon>Hyphomicrobiales</taxon>
        <taxon>Rhizobiaceae</taxon>
        <taxon>Ectorhizobium</taxon>
    </lineage>
</organism>
<evidence type="ECO:0000259" key="4">
    <source>
        <dbReference type="Pfam" id="PF00669"/>
    </source>
</evidence>
<keyword evidence="6" id="KW-0969">Cilium</keyword>
<feature type="domain" description="Flagellin N-terminal" evidence="4">
    <location>
        <begin position="6"/>
        <end position="142"/>
    </location>
</feature>
<dbReference type="Gene3D" id="1.20.1330.10">
    <property type="entry name" value="f41 fragment of flagellin, N-terminal domain"/>
    <property type="match status" value="1"/>
</dbReference>
<evidence type="ECO:0000256" key="2">
    <source>
        <dbReference type="ARBA" id="ARBA00023143"/>
    </source>
</evidence>
<protein>
    <recommendedName>
        <fullName evidence="3">Flagellin</fullName>
    </recommendedName>
</protein>
<dbReference type="InterPro" id="IPR001029">
    <property type="entry name" value="Flagellin_N"/>
</dbReference>
<dbReference type="RefSeq" id="WP_306409879.1">
    <property type="nucleotide sequence ID" value="NZ_JANFPI010000001.1"/>
</dbReference>
<dbReference type="GO" id="GO:0005198">
    <property type="term" value="F:structural molecule activity"/>
    <property type="evidence" value="ECO:0007669"/>
    <property type="project" value="UniProtKB-UniRule"/>
</dbReference>
<keyword evidence="6" id="KW-0282">Flagellum</keyword>
<comment type="similarity">
    <text evidence="1 3">Belongs to the bacterial flagellin family.</text>
</comment>
<dbReference type="Proteomes" id="UP001208771">
    <property type="component" value="Unassembled WGS sequence"/>
</dbReference>
<dbReference type="InterPro" id="IPR046358">
    <property type="entry name" value="Flagellin_C"/>
</dbReference>
<dbReference type="AlphaFoldDB" id="A0AAE3STH4"/>
<gene>
    <name evidence="6" type="ORF">NOF55_03310</name>
    <name evidence="7" type="ORF">NOF55_17115</name>
</gene>
<comment type="function">
    <text evidence="3">Flagellin is the subunit protein which polymerizes to form the filaments of bacterial flagella.</text>
</comment>
<keyword evidence="6" id="KW-0966">Cell projection</keyword>
<keyword evidence="2 3" id="KW-0975">Bacterial flagellum</keyword>
<evidence type="ECO:0000256" key="1">
    <source>
        <dbReference type="ARBA" id="ARBA00005709"/>
    </source>
</evidence>
<evidence type="ECO:0000313" key="8">
    <source>
        <dbReference type="Proteomes" id="UP001208771"/>
    </source>
</evidence>
<dbReference type="Pfam" id="PF00669">
    <property type="entry name" value="Flagellin_N"/>
    <property type="match status" value="1"/>
</dbReference>
<comment type="caution">
    <text evidence="6">The sequence shown here is derived from an EMBL/GenBank/DDBJ whole genome shotgun (WGS) entry which is preliminary data.</text>
</comment>
<dbReference type="EMBL" id="JANFPI010000005">
    <property type="protein sequence ID" value="MCX8998836.1"/>
    <property type="molecule type" value="Genomic_DNA"/>
</dbReference>
<dbReference type="Pfam" id="PF00700">
    <property type="entry name" value="Flagellin_C"/>
    <property type="match status" value="1"/>
</dbReference>
<name>A0AAE3STH4_9HYPH</name>
<feature type="domain" description="Flagellin C-terminal" evidence="5">
    <location>
        <begin position="261"/>
        <end position="342"/>
    </location>
</feature>
<comment type="subcellular location">
    <subcellularLocation>
        <location evidence="3">Secreted</location>
    </subcellularLocation>
    <subcellularLocation>
        <location evidence="3">Bacterial flagellum</location>
    </subcellularLocation>
</comment>
<proteinExistence type="inferred from homology"/>
<reference evidence="6" key="1">
    <citation type="submission" date="2022-07" db="EMBL/GenBank/DDBJ databases">
        <title>Ectorhizobium quercum gen.nov., sp. nov.</title>
        <authorList>
            <person name="Ma T."/>
            <person name="Li Y."/>
        </authorList>
    </citation>
    <scope>NUCLEOTIDE SEQUENCE</scope>
    <source>
        <strain evidence="6">BDR2-2</strain>
    </source>
</reference>
<evidence type="ECO:0000313" key="7">
    <source>
        <dbReference type="EMBL" id="MCX8998836.1"/>
    </source>
</evidence>